<dbReference type="STRING" id="111780.Sta7437_2722"/>
<dbReference type="OrthoDB" id="9808398at2"/>
<keyword evidence="2" id="KW-0378">Hydrolase</keyword>
<dbReference type="eggNOG" id="COG0596">
    <property type="taxonomic scope" value="Bacteria"/>
</dbReference>
<evidence type="ECO:0000259" key="1">
    <source>
        <dbReference type="Pfam" id="PF00561"/>
    </source>
</evidence>
<accession>K9XX44</accession>
<dbReference type="SUPFAM" id="SSF53474">
    <property type="entry name" value="alpha/beta-Hydrolases"/>
    <property type="match status" value="1"/>
</dbReference>
<dbReference type="Pfam" id="PF00561">
    <property type="entry name" value="Abhydrolase_1"/>
    <property type="match status" value="1"/>
</dbReference>
<sequence>MKLHVEIQGTGFPILCLHGHPGSGQSMSVFTKFLSQKYQTIAPDLRGYGNSRATNKFKMEDHLDDLEELLERLKIERCLLLGWSLGGILALELALRLPQKFTGLILIASAARPRSNHPPITWQDLLYTGVAGIVNYLKPGWQWNIDTFGKHSLFRYLLAQHTAQAYQYLAKEGVPAYFKTSTAAHQSLSQAINQGYNRLQELPLLDLSCLALAGAEDRHITAISSQETANTLSCCQWRCFPNTAHLFPWEIPNLVQAEIEQWLNDYPETVMEKN</sequence>
<proteinExistence type="predicted"/>
<dbReference type="Gene3D" id="3.40.50.1820">
    <property type="entry name" value="alpha/beta hydrolase"/>
    <property type="match status" value="1"/>
</dbReference>
<keyword evidence="3" id="KW-1185">Reference proteome</keyword>
<feature type="domain" description="AB hydrolase-1" evidence="1">
    <location>
        <begin position="13"/>
        <end position="133"/>
    </location>
</feature>
<dbReference type="InterPro" id="IPR029058">
    <property type="entry name" value="AB_hydrolase_fold"/>
</dbReference>
<dbReference type="Proteomes" id="UP000010473">
    <property type="component" value="Chromosome"/>
</dbReference>
<dbReference type="HOGENOM" id="CLU_020336_50_2_3"/>
<dbReference type="PRINTS" id="PR00111">
    <property type="entry name" value="ABHYDROLASE"/>
</dbReference>
<dbReference type="InterPro" id="IPR050266">
    <property type="entry name" value="AB_hydrolase_sf"/>
</dbReference>
<protein>
    <submittedName>
        <fullName evidence="2">Alpha/beta hydrolase fold protein</fullName>
    </submittedName>
</protein>
<dbReference type="EMBL" id="CP003653">
    <property type="protein sequence ID" value="AFZ36247.1"/>
    <property type="molecule type" value="Genomic_DNA"/>
</dbReference>
<dbReference type="PATRIC" id="fig|111780.3.peg.2833"/>
<organism evidence="2 3">
    <name type="scientific">Stanieria cyanosphaera (strain ATCC 29371 / PCC 7437)</name>
    <dbReference type="NCBI Taxonomy" id="111780"/>
    <lineage>
        <taxon>Bacteria</taxon>
        <taxon>Bacillati</taxon>
        <taxon>Cyanobacteriota</taxon>
        <taxon>Cyanophyceae</taxon>
        <taxon>Pleurocapsales</taxon>
        <taxon>Dermocarpellaceae</taxon>
        <taxon>Stanieria</taxon>
    </lineage>
</organism>
<dbReference type="RefSeq" id="WP_015193915.1">
    <property type="nucleotide sequence ID" value="NC_019748.1"/>
</dbReference>
<dbReference type="PANTHER" id="PTHR43798">
    <property type="entry name" value="MONOACYLGLYCEROL LIPASE"/>
    <property type="match status" value="1"/>
</dbReference>
<dbReference type="KEGG" id="scs:Sta7437_2722"/>
<gene>
    <name evidence="2" type="ordered locus">Sta7437_2722</name>
</gene>
<dbReference type="InterPro" id="IPR000073">
    <property type="entry name" value="AB_hydrolase_1"/>
</dbReference>
<dbReference type="GO" id="GO:0016787">
    <property type="term" value="F:hydrolase activity"/>
    <property type="evidence" value="ECO:0007669"/>
    <property type="project" value="UniProtKB-KW"/>
</dbReference>
<dbReference type="AlphaFoldDB" id="K9XX44"/>
<evidence type="ECO:0000313" key="3">
    <source>
        <dbReference type="Proteomes" id="UP000010473"/>
    </source>
</evidence>
<name>K9XX44_STAC7</name>
<evidence type="ECO:0000313" key="2">
    <source>
        <dbReference type="EMBL" id="AFZ36247.1"/>
    </source>
</evidence>
<reference evidence="3" key="1">
    <citation type="journal article" date="2013" name="Proc. Natl. Acad. Sci. U.S.A.">
        <title>Improving the coverage of the cyanobacterial phylum using diversity-driven genome sequencing.</title>
        <authorList>
            <person name="Shih P.M."/>
            <person name="Wu D."/>
            <person name="Latifi A."/>
            <person name="Axen S.D."/>
            <person name="Fewer D.P."/>
            <person name="Talla E."/>
            <person name="Calteau A."/>
            <person name="Cai F."/>
            <person name="Tandeau de Marsac N."/>
            <person name="Rippka R."/>
            <person name="Herdman M."/>
            <person name="Sivonen K."/>
            <person name="Coursin T."/>
            <person name="Laurent T."/>
            <person name="Goodwin L."/>
            <person name="Nolan M."/>
            <person name="Davenport K.W."/>
            <person name="Han C.S."/>
            <person name="Rubin E.M."/>
            <person name="Eisen J.A."/>
            <person name="Woyke T."/>
            <person name="Gugger M."/>
            <person name="Kerfeld C.A."/>
        </authorList>
    </citation>
    <scope>NUCLEOTIDE SEQUENCE [LARGE SCALE GENOMIC DNA]</scope>
    <source>
        <strain evidence="3">ATCC 29371 / PCC 7437</strain>
    </source>
</reference>